<gene>
    <name evidence="1" type="ORF">HF576_13245</name>
</gene>
<name>A0ABX1KE94_9MICO</name>
<dbReference type="Proteomes" id="UP001429745">
    <property type="component" value="Unassembled WGS sequence"/>
</dbReference>
<accession>A0ABX1KE94</accession>
<evidence type="ECO:0000313" key="2">
    <source>
        <dbReference type="Proteomes" id="UP001429745"/>
    </source>
</evidence>
<proteinExistence type="predicted"/>
<reference evidence="1 2" key="1">
    <citation type="submission" date="2020-04" db="EMBL/GenBank/DDBJ databases">
        <title>CFH 90308 Microbacterium sp.</title>
        <authorList>
            <person name="Nie G."/>
            <person name="Ming H."/>
            <person name="Xia T."/>
        </authorList>
    </citation>
    <scope>NUCLEOTIDE SEQUENCE [LARGE SCALE GENOMIC DNA]</scope>
    <source>
        <strain evidence="1 2">CFH 90308</strain>
    </source>
</reference>
<comment type="caution">
    <text evidence="1">The sequence shown here is derived from an EMBL/GenBank/DDBJ whole genome shotgun (WGS) entry which is preliminary data.</text>
</comment>
<protein>
    <submittedName>
        <fullName evidence="1">Uncharacterized protein</fullName>
    </submittedName>
</protein>
<evidence type="ECO:0000313" key="1">
    <source>
        <dbReference type="EMBL" id="NLP84817.1"/>
    </source>
</evidence>
<keyword evidence="2" id="KW-1185">Reference proteome</keyword>
<organism evidence="1 2">
    <name type="scientific">Microbacterium salsuginis</name>
    <dbReference type="NCBI Taxonomy" id="2722803"/>
    <lineage>
        <taxon>Bacteria</taxon>
        <taxon>Bacillati</taxon>
        <taxon>Actinomycetota</taxon>
        <taxon>Actinomycetes</taxon>
        <taxon>Micrococcales</taxon>
        <taxon>Microbacteriaceae</taxon>
        <taxon>Microbacterium</taxon>
    </lineage>
</organism>
<sequence length="64" mass="6699">MDATTNEVILDVLKGAAAAHGVFEAEELGGVHDDEWPEWYAAHMTNALAALGYRLVADATTGAA</sequence>
<dbReference type="RefSeq" id="WP_168913283.1">
    <property type="nucleotide sequence ID" value="NZ_JABACI010000004.1"/>
</dbReference>
<dbReference type="EMBL" id="JABACI010000004">
    <property type="protein sequence ID" value="NLP84817.1"/>
    <property type="molecule type" value="Genomic_DNA"/>
</dbReference>